<protein>
    <submittedName>
        <fullName evidence="3">Acetyl-CoA carboxylase biotin carboxyl carrier protein</fullName>
    </submittedName>
</protein>
<dbReference type="OrthoDB" id="9760256at2"/>
<feature type="domain" description="Lipoyl-binding" evidence="2">
    <location>
        <begin position="1"/>
        <end position="71"/>
    </location>
</feature>
<evidence type="ECO:0000313" key="4">
    <source>
        <dbReference type="Proteomes" id="UP000255265"/>
    </source>
</evidence>
<name>A0A370FE47_9BURK</name>
<comment type="caution">
    <text evidence="3">The sequence shown here is derived from an EMBL/GenBank/DDBJ whole genome shotgun (WGS) entry which is preliminary data.</text>
</comment>
<dbReference type="FunFam" id="2.40.50.100:FF:000003">
    <property type="entry name" value="Acetyl-CoA carboxylase biotin carboxyl carrier protein"/>
    <property type="match status" value="1"/>
</dbReference>
<dbReference type="RefSeq" id="WP_017758208.1">
    <property type="nucleotide sequence ID" value="NZ_QQAV01000005.1"/>
</dbReference>
<organism evidence="3 4">
    <name type="scientific">Pseudacidovorax intermedius</name>
    <dbReference type="NCBI Taxonomy" id="433924"/>
    <lineage>
        <taxon>Bacteria</taxon>
        <taxon>Pseudomonadati</taxon>
        <taxon>Pseudomonadota</taxon>
        <taxon>Betaproteobacteria</taxon>
        <taxon>Burkholderiales</taxon>
        <taxon>Comamonadaceae</taxon>
        <taxon>Pseudacidovorax</taxon>
    </lineage>
</organism>
<dbReference type="CDD" id="cd06850">
    <property type="entry name" value="biotinyl_domain"/>
    <property type="match status" value="1"/>
</dbReference>
<sequence length="71" mass="7549">MNTTLQSEVTGTVWKIEVREGDTVGPDQSLMVLESMKMEIPVCAPAAGVVRQLLVKEGEPVAEGQPVVVLG</sequence>
<dbReference type="EMBL" id="QQAV01000005">
    <property type="protein sequence ID" value="RDI24119.1"/>
    <property type="molecule type" value="Genomic_DNA"/>
</dbReference>
<dbReference type="PANTHER" id="PTHR45266:SF3">
    <property type="entry name" value="OXALOACETATE DECARBOXYLASE ALPHA CHAIN"/>
    <property type="match status" value="1"/>
</dbReference>
<dbReference type="SUPFAM" id="SSF51230">
    <property type="entry name" value="Single hybrid motif"/>
    <property type="match status" value="1"/>
</dbReference>
<dbReference type="PANTHER" id="PTHR45266">
    <property type="entry name" value="OXALOACETATE DECARBOXYLASE ALPHA CHAIN"/>
    <property type="match status" value="1"/>
</dbReference>
<dbReference type="InterPro" id="IPR011053">
    <property type="entry name" value="Single_hybrid_motif"/>
</dbReference>
<dbReference type="AlphaFoldDB" id="A0A370FE47"/>
<dbReference type="Pfam" id="PF00364">
    <property type="entry name" value="Biotin_lipoyl"/>
    <property type="match status" value="1"/>
</dbReference>
<accession>A0A370FE47</accession>
<dbReference type="InterPro" id="IPR050709">
    <property type="entry name" value="Biotin_Carboxyl_Carrier/Decarb"/>
</dbReference>
<keyword evidence="1" id="KW-0092">Biotin</keyword>
<gene>
    <name evidence="3" type="ORF">DFR41_10534</name>
</gene>
<dbReference type="Proteomes" id="UP000255265">
    <property type="component" value="Unassembled WGS sequence"/>
</dbReference>
<keyword evidence="4" id="KW-1185">Reference proteome</keyword>
<dbReference type="Gene3D" id="2.40.50.100">
    <property type="match status" value="1"/>
</dbReference>
<evidence type="ECO:0000313" key="3">
    <source>
        <dbReference type="EMBL" id="RDI24119.1"/>
    </source>
</evidence>
<dbReference type="InterPro" id="IPR000089">
    <property type="entry name" value="Biotin_lipoyl"/>
</dbReference>
<dbReference type="PROSITE" id="PS50968">
    <property type="entry name" value="BIOTINYL_LIPOYL"/>
    <property type="match status" value="1"/>
</dbReference>
<evidence type="ECO:0000259" key="2">
    <source>
        <dbReference type="PROSITE" id="PS50968"/>
    </source>
</evidence>
<proteinExistence type="predicted"/>
<reference evidence="3 4" key="1">
    <citation type="submission" date="2018-07" db="EMBL/GenBank/DDBJ databases">
        <title>Genomic Encyclopedia of Type Strains, Phase IV (KMG-IV): sequencing the most valuable type-strain genomes for metagenomic binning, comparative biology and taxonomic classification.</title>
        <authorList>
            <person name="Goeker M."/>
        </authorList>
    </citation>
    <scope>NUCLEOTIDE SEQUENCE [LARGE SCALE GENOMIC DNA]</scope>
    <source>
        <strain evidence="3 4">DSM 21352</strain>
    </source>
</reference>
<evidence type="ECO:0000256" key="1">
    <source>
        <dbReference type="ARBA" id="ARBA00023267"/>
    </source>
</evidence>